<dbReference type="PANTHER" id="PTHR12788:SF10">
    <property type="entry name" value="PROTEIN-TYROSINE SULFOTRANSFERASE"/>
    <property type="match status" value="1"/>
</dbReference>
<dbReference type="Pfam" id="PF13469">
    <property type="entry name" value="Sulfotransfer_3"/>
    <property type="match status" value="1"/>
</dbReference>
<name>A0AAE3EN05_9FLAO</name>
<sequence>MTLLKKGLIPIQIIGTQRSGSNLLRLILNQSPLISAHHPPHILKVFYPILHKYDDLKEHANFKRLIHDVCRLVETNPVKWDIKLDREKVFRRCEKPTLIEVFKAVYETMALKDNAAFWCCKSMSNVNFYEPIEDNGMEPYYIHLIRDGRDVAASFKKTLVGEKHIFHLASIWKNNYLKAKKAFENIDRNRCLTIKYESLIANPIEVLEQINGFLGLHLDETVLDYFNSNESKITAAAGYMWSNLTMPIMPNNSRKFLEVLTPEEIEIFEHVAGDLLIENDYALVAKFENKAFSDQLIREFDAENIKLKKEAMLSNHLKVDRLCRQERNKLLIELNK</sequence>
<gene>
    <name evidence="2" type="ORF">L3X37_01625</name>
</gene>
<evidence type="ECO:0000256" key="1">
    <source>
        <dbReference type="ARBA" id="ARBA00022679"/>
    </source>
</evidence>
<dbReference type="PANTHER" id="PTHR12788">
    <property type="entry name" value="PROTEIN-TYROSINE SULFOTRANSFERASE 2"/>
    <property type="match status" value="1"/>
</dbReference>
<keyword evidence="3" id="KW-1185">Reference proteome</keyword>
<protein>
    <submittedName>
        <fullName evidence="2">Sulfotransferase</fullName>
    </submittedName>
</protein>
<evidence type="ECO:0000313" key="3">
    <source>
        <dbReference type="Proteomes" id="UP001199795"/>
    </source>
</evidence>
<dbReference type="InterPro" id="IPR026634">
    <property type="entry name" value="TPST-like"/>
</dbReference>
<evidence type="ECO:0000313" key="2">
    <source>
        <dbReference type="EMBL" id="MCF7567064.1"/>
    </source>
</evidence>
<comment type="caution">
    <text evidence="2">The sequence shown here is derived from an EMBL/GenBank/DDBJ whole genome shotgun (WGS) entry which is preliminary data.</text>
</comment>
<organism evidence="2 3">
    <name type="scientific">Wocania arenilitoris</name>
    <dbReference type="NCBI Taxonomy" id="2044858"/>
    <lineage>
        <taxon>Bacteria</taxon>
        <taxon>Pseudomonadati</taxon>
        <taxon>Bacteroidota</taxon>
        <taxon>Flavobacteriia</taxon>
        <taxon>Flavobacteriales</taxon>
        <taxon>Flavobacteriaceae</taxon>
        <taxon>Wocania</taxon>
    </lineage>
</organism>
<dbReference type="EMBL" id="JAKKDU010000002">
    <property type="protein sequence ID" value="MCF7567064.1"/>
    <property type="molecule type" value="Genomic_DNA"/>
</dbReference>
<dbReference type="GO" id="GO:0008476">
    <property type="term" value="F:protein-tyrosine sulfotransferase activity"/>
    <property type="evidence" value="ECO:0007669"/>
    <property type="project" value="InterPro"/>
</dbReference>
<dbReference type="Gene3D" id="3.40.50.300">
    <property type="entry name" value="P-loop containing nucleotide triphosphate hydrolases"/>
    <property type="match status" value="1"/>
</dbReference>
<dbReference type="RefSeq" id="WP_237238428.1">
    <property type="nucleotide sequence ID" value="NZ_JAKKDU010000002.1"/>
</dbReference>
<keyword evidence="1" id="KW-0808">Transferase</keyword>
<dbReference type="AlphaFoldDB" id="A0AAE3EN05"/>
<reference evidence="2" key="1">
    <citation type="submission" date="2022-01" db="EMBL/GenBank/DDBJ databases">
        <title>Draft genome sequence of Sabulilitoribacter arenilitoris KCTC 52401.</title>
        <authorList>
            <person name="Oh J.-S."/>
        </authorList>
    </citation>
    <scope>NUCLEOTIDE SEQUENCE</scope>
    <source>
        <strain evidence="2">HMF6543</strain>
    </source>
</reference>
<dbReference type="SUPFAM" id="SSF52540">
    <property type="entry name" value="P-loop containing nucleoside triphosphate hydrolases"/>
    <property type="match status" value="1"/>
</dbReference>
<dbReference type="InterPro" id="IPR027417">
    <property type="entry name" value="P-loop_NTPase"/>
</dbReference>
<proteinExistence type="predicted"/>
<dbReference type="Proteomes" id="UP001199795">
    <property type="component" value="Unassembled WGS sequence"/>
</dbReference>
<accession>A0AAE3EN05</accession>